<dbReference type="Pfam" id="PF14479">
    <property type="entry name" value="HeLo"/>
    <property type="match status" value="1"/>
</dbReference>
<dbReference type="PANTHER" id="PTHR37542:SF1">
    <property type="entry name" value="PRION-INHIBITION AND PROPAGATION HELO DOMAIN-CONTAINING PROTEIN"/>
    <property type="match status" value="1"/>
</dbReference>
<feature type="region of interest" description="Disordered" evidence="1">
    <location>
        <begin position="480"/>
        <end position="500"/>
    </location>
</feature>
<proteinExistence type="predicted"/>
<reference evidence="4 5" key="1">
    <citation type="submission" date="2019-11" db="EMBL/GenBank/DDBJ databases">
        <title>Venturia inaequalis Genome Resource.</title>
        <authorList>
            <person name="Lichtner F.J."/>
        </authorList>
    </citation>
    <scope>NUCLEOTIDE SEQUENCE [LARGE SCALE GENOMIC DNA]</scope>
    <source>
        <strain evidence="4">Bline_iso_100314</strain>
    </source>
</reference>
<evidence type="ECO:0000259" key="3">
    <source>
        <dbReference type="Pfam" id="PF14479"/>
    </source>
</evidence>
<dbReference type="InterPro" id="IPR038305">
    <property type="entry name" value="HeLo_sf"/>
</dbReference>
<protein>
    <recommendedName>
        <fullName evidence="3">Prion-inhibition and propagation HeLo domain-containing protein</fullName>
    </recommendedName>
</protein>
<dbReference type="EMBL" id="WNWQ01000395">
    <property type="protein sequence ID" value="KAE9968816.1"/>
    <property type="molecule type" value="Genomic_DNA"/>
</dbReference>
<name>A0A8H3YTN0_VENIN</name>
<evidence type="ECO:0000313" key="5">
    <source>
        <dbReference type="Proteomes" id="UP000433883"/>
    </source>
</evidence>
<sequence>MAELGTALAFASLAFQLFSGCIKGYQLLSEASGMPKEYQYLRVAIKTEESRLLNWAYVAQLDEREEDLLIAQANKQILLEVLEEQRKLLVRFGKLDDKYKPLSTPLIQDVIQDVMNIASHRNEGPPSYAEEGPAIELKRASSTFQDRFSRSKELLAKALACVKSTQQFPAGLKWATFDKEAMKELVTRLGVMNDYMESMLTQQQMDELLDRQRRTEFQVLQLNDRIDQLLEIVKSSDTFRAQSIRVSSSPFQAYLYGRGLVQSASGHEEQSSQLAKQKALLSATESNSLNDKLARDLSLDEPLAEIMTVELDRKDIQLSKHADDIHETERVEAHYTGPKTKRRQQVWIEWKSYDPQSFNGNPDPMILERLKALTTLLKENKHSDRFRAPHCLGYFRDYDPITNDDACRFGLVFETPEGISSNKTPTSLLSLLQDPSKTMPSLTSRIALCHALSEIVEKLHAVDWLHKGVRSHNVLFFASSPSPSPSPSPSSPSTSPDNPSDWSTINFTAPYISGFDYSRPAQNDELTETPPENAASDIYRHPLAHNSASPLPLKTNGGVYKKTHDIYSLGIILLEIAYWSPIHSILSIDLSTARPSQTRKVRQRLMGEGRWLGYVRSHLGEKVWGVVGACLTGIEAFGLEEGVDERVSRVKEMLQVRYYDVVVRRLGEVKV</sequence>
<feature type="domain" description="Prion-inhibition and propagation HeLo" evidence="3">
    <location>
        <begin position="5"/>
        <end position="230"/>
    </location>
</feature>
<dbReference type="Proteomes" id="UP000433883">
    <property type="component" value="Unassembled WGS sequence"/>
</dbReference>
<keyword evidence="2" id="KW-0732">Signal</keyword>
<accession>A0A8H3YTN0</accession>
<dbReference type="Gene3D" id="1.20.120.1020">
    <property type="entry name" value="Prion-inhibition and propagation, HeLo domain"/>
    <property type="match status" value="1"/>
</dbReference>
<gene>
    <name evidence="4" type="ORF">BLS_005648</name>
</gene>
<evidence type="ECO:0000313" key="4">
    <source>
        <dbReference type="EMBL" id="KAE9968816.1"/>
    </source>
</evidence>
<feature type="chain" id="PRO_5034800787" description="Prion-inhibition and propagation HeLo domain-containing protein" evidence="2">
    <location>
        <begin position="25"/>
        <end position="671"/>
    </location>
</feature>
<evidence type="ECO:0000256" key="1">
    <source>
        <dbReference type="SAM" id="MobiDB-lite"/>
    </source>
</evidence>
<feature type="signal peptide" evidence="2">
    <location>
        <begin position="1"/>
        <end position="24"/>
    </location>
</feature>
<dbReference type="Gene3D" id="1.10.510.10">
    <property type="entry name" value="Transferase(Phosphotransferase) domain 1"/>
    <property type="match status" value="1"/>
</dbReference>
<dbReference type="SUPFAM" id="SSF56112">
    <property type="entry name" value="Protein kinase-like (PK-like)"/>
    <property type="match status" value="1"/>
</dbReference>
<feature type="compositionally biased region" description="Low complexity" evidence="1">
    <location>
        <begin position="491"/>
        <end position="500"/>
    </location>
</feature>
<dbReference type="InterPro" id="IPR011009">
    <property type="entry name" value="Kinase-like_dom_sf"/>
</dbReference>
<comment type="caution">
    <text evidence="4">The sequence shown here is derived from an EMBL/GenBank/DDBJ whole genome shotgun (WGS) entry which is preliminary data.</text>
</comment>
<dbReference type="AlphaFoldDB" id="A0A8H3YTN0"/>
<organism evidence="4 5">
    <name type="scientific">Venturia inaequalis</name>
    <name type="common">Apple scab fungus</name>
    <dbReference type="NCBI Taxonomy" id="5025"/>
    <lineage>
        <taxon>Eukaryota</taxon>
        <taxon>Fungi</taxon>
        <taxon>Dikarya</taxon>
        <taxon>Ascomycota</taxon>
        <taxon>Pezizomycotina</taxon>
        <taxon>Dothideomycetes</taxon>
        <taxon>Pleosporomycetidae</taxon>
        <taxon>Venturiales</taxon>
        <taxon>Venturiaceae</taxon>
        <taxon>Venturia</taxon>
    </lineage>
</organism>
<dbReference type="InterPro" id="IPR029498">
    <property type="entry name" value="HeLo_dom"/>
</dbReference>
<dbReference type="PANTHER" id="PTHR37542">
    <property type="entry name" value="HELO DOMAIN-CONTAINING PROTEIN-RELATED"/>
    <property type="match status" value="1"/>
</dbReference>
<evidence type="ECO:0000256" key="2">
    <source>
        <dbReference type="SAM" id="SignalP"/>
    </source>
</evidence>